<evidence type="ECO:0000313" key="2">
    <source>
        <dbReference type="EMBL" id="GAA0163175.1"/>
    </source>
</evidence>
<name>A0AAV3QKF6_LITER</name>
<dbReference type="EMBL" id="BAABME010004675">
    <property type="protein sequence ID" value="GAA0163175.1"/>
    <property type="molecule type" value="Genomic_DNA"/>
</dbReference>
<dbReference type="Pfam" id="PF24626">
    <property type="entry name" value="SH3_Tf2-1"/>
    <property type="match status" value="1"/>
</dbReference>
<dbReference type="Proteomes" id="UP001454036">
    <property type="component" value="Unassembled WGS sequence"/>
</dbReference>
<accession>A0AAV3QKF6</accession>
<dbReference type="AlphaFoldDB" id="A0AAV3QKF6"/>
<evidence type="ECO:0000313" key="3">
    <source>
        <dbReference type="Proteomes" id="UP001454036"/>
    </source>
</evidence>
<sequence length="196" mass="23484">MAPYEALYGRKCGSPIYWDEVGEKSVMAPDDLKDIEERIPMIRERIQTAQSRKKSYADVRRSDLEFKEGDHVFLKVFPMKFLKRFGMEGKLRPRYVGPFEILEKVGNLAYRVSLPSRLSRVHDVFHVPMLRKYVYDPDHVIDYRPLDLREDVTYGEIPVKIIDQKEKVLHHRSIRYVKVQWRNHIERKKHGSWRRT</sequence>
<feature type="domain" description="Tf2-1-like SH3-like" evidence="1">
    <location>
        <begin position="69"/>
        <end position="134"/>
    </location>
</feature>
<dbReference type="InterPro" id="IPR056924">
    <property type="entry name" value="SH3_Tf2-1"/>
</dbReference>
<reference evidence="2 3" key="1">
    <citation type="submission" date="2024-01" db="EMBL/GenBank/DDBJ databases">
        <title>The complete chloroplast genome sequence of Lithospermum erythrorhizon: insights into the phylogenetic relationship among Boraginaceae species and the maternal lineages of purple gromwells.</title>
        <authorList>
            <person name="Okada T."/>
            <person name="Watanabe K."/>
        </authorList>
    </citation>
    <scope>NUCLEOTIDE SEQUENCE [LARGE SCALE GENOMIC DNA]</scope>
</reference>
<dbReference type="PANTHER" id="PTHR46148:SF60">
    <property type="entry name" value="CHROMO DOMAIN-CONTAINING PROTEIN"/>
    <property type="match status" value="1"/>
</dbReference>
<organism evidence="2 3">
    <name type="scientific">Lithospermum erythrorhizon</name>
    <name type="common">Purple gromwell</name>
    <name type="synonym">Lithospermum officinale var. erythrorhizon</name>
    <dbReference type="NCBI Taxonomy" id="34254"/>
    <lineage>
        <taxon>Eukaryota</taxon>
        <taxon>Viridiplantae</taxon>
        <taxon>Streptophyta</taxon>
        <taxon>Embryophyta</taxon>
        <taxon>Tracheophyta</taxon>
        <taxon>Spermatophyta</taxon>
        <taxon>Magnoliopsida</taxon>
        <taxon>eudicotyledons</taxon>
        <taxon>Gunneridae</taxon>
        <taxon>Pentapetalae</taxon>
        <taxon>asterids</taxon>
        <taxon>lamiids</taxon>
        <taxon>Boraginales</taxon>
        <taxon>Boraginaceae</taxon>
        <taxon>Boraginoideae</taxon>
        <taxon>Lithospermeae</taxon>
        <taxon>Lithospermum</taxon>
    </lineage>
</organism>
<proteinExistence type="predicted"/>
<keyword evidence="3" id="KW-1185">Reference proteome</keyword>
<gene>
    <name evidence="2" type="ORF">LIER_19106</name>
</gene>
<protein>
    <recommendedName>
        <fullName evidence="1">Tf2-1-like SH3-like domain-containing protein</fullName>
    </recommendedName>
</protein>
<dbReference type="PANTHER" id="PTHR46148">
    <property type="entry name" value="CHROMO DOMAIN-CONTAINING PROTEIN"/>
    <property type="match status" value="1"/>
</dbReference>
<evidence type="ECO:0000259" key="1">
    <source>
        <dbReference type="Pfam" id="PF24626"/>
    </source>
</evidence>
<comment type="caution">
    <text evidence="2">The sequence shown here is derived from an EMBL/GenBank/DDBJ whole genome shotgun (WGS) entry which is preliminary data.</text>
</comment>